<evidence type="ECO:0000256" key="4">
    <source>
        <dbReference type="ARBA" id="ARBA00023015"/>
    </source>
</evidence>
<evidence type="ECO:0000256" key="1">
    <source>
        <dbReference type="ARBA" id="ARBA00008075"/>
    </source>
</evidence>
<evidence type="ECO:0000256" key="2">
    <source>
        <dbReference type="ARBA" id="ARBA00022574"/>
    </source>
</evidence>
<dbReference type="InterPro" id="IPR036322">
    <property type="entry name" value="WD40_repeat_dom_sf"/>
</dbReference>
<feature type="repeat" description="WD" evidence="6">
    <location>
        <begin position="155"/>
        <end position="197"/>
    </location>
</feature>
<dbReference type="Gene3D" id="2.130.10.10">
    <property type="entry name" value="YVTN repeat-like/Quinoprotein amine dehydrogenase"/>
    <property type="match status" value="1"/>
</dbReference>
<keyword evidence="3" id="KW-0677">Repeat</keyword>
<organism evidence="8 9">
    <name type="scientific">Chloropicon roscoffensis</name>
    <dbReference type="NCBI Taxonomy" id="1461544"/>
    <lineage>
        <taxon>Eukaryota</taxon>
        <taxon>Viridiplantae</taxon>
        <taxon>Chlorophyta</taxon>
        <taxon>Chloropicophyceae</taxon>
        <taxon>Chloropicales</taxon>
        <taxon>Chloropicaceae</taxon>
        <taxon>Chloropicon</taxon>
    </lineage>
</organism>
<keyword evidence="9" id="KW-1185">Reference proteome</keyword>
<keyword evidence="4" id="KW-0805">Transcription regulation</keyword>
<protein>
    <submittedName>
        <fullName evidence="8">WD_REPEATS_REGION domain-containing protein</fullName>
    </submittedName>
</protein>
<keyword evidence="2 6" id="KW-0853">WD repeat</keyword>
<evidence type="ECO:0000313" key="8">
    <source>
        <dbReference type="EMBL" id="WZN64160.1"/>
    </source>
</evidence>
<dbReference type="SMART" id="SM00320">
    <property type="entry name" value="WD40"/>
    <property type="match status" value="7"/>
</dbReference>
<evidence type="ECO:0000256" key="6">
    <source>
        <dbReference type="PROSITE-ProRule" id="PRU00221"/>
    </source>
</evidence>
<evidence type="ECO:0000313" key="9">
    <source>
        <dbReference type="Proteomes" id="UP001472866"/>
    </source>
</evidence>
<dbReference type="SUPFAM" id="SSF50978">
    <property type="entry name" value="WD40 repeat-like"/>
    <property type="match status" value="1"/>
</dbReference>
<feature type="compositionally biased region" description="Basic and acidic residues" evidence="7">
    <location>
        <begin position="1"/>
        <end position="10"/>
    </location>
</feature>
<dbReference type="AlphaFoldDB" id="A0AAX4PEU3"/>
<dbReference type="InterPro" id="IPR015943">
    <property type="entry name" value="WD40/YVTN_repeat-like_dom_sf"/>
</dbReference>
<feature type="region of interest" description="Disordered" evidence="7">
    <location>
        <begin position="1"/>
        <end position="29"/>
    </location>
</feature>
<dbReference type="Proteomes" id="UP001472866">
    <property type="component" value="Chromosome 09"/>
</dbReference>
<name>A0AAX4PEU3_9CHLO</name>
<dbReference type="InterPro" id="IPR051243">
    <property type="entry name" value="PcG_WD-repeat"/>
</dbReference>
<reference evidence="8 9" key="1">
    <citation type="submission" date="2024-03" db="EMBL/GenBank/DDBJ databases">
        <title>Complete genome sequence of the green alga Chloropicon roscoffensis RCC1871.</title>
        <authorList>
            <person name="Lemieux C."/>
            <person name="Pombert J.-F."/>
            <person name="Otis C."/>
            <person name="Turmel M."/>
        </authorList>
    </citation>
    <scope>NUCLEOTIDE SEQUENCE [LARGE SCALE GENOMIC DNA]</scope>
    <source>
        <strain evidence="8 9">RCC1871</strain>
    </source>
</reference>
<dbReference type="EMBL" id="CP151509">
    <property type="protein sequence ID" value="WZN64160.1"/>
    <property type="molecule type" value="Genomic_DNA"/>
</dbReference>
<comment type="similarity">
    <text evidence="1">Belongs to the WD repeat ESC family.</text>
</comment>
<dbReference type="InterPro" id="IPR001680">
    <property type="entry name" value="WD40_rpt"/>
</dbReference>
<accession>A0AAX4PEU3</accession>
<evidence type="ECO:0000256" key="5">
    <source>
        <dbReference type="ARBA" id="ARBA00023163"/>
    </source>
</evidence>
<dbReference type="PANTHER" id="PTHR10253">
    <property type="entry name" value="POLYCOMB PROTEIN"/>
    <property type="match status" value="1"/>
</dbReference>
<dbReference type="Pfam" id="PF00400">
    <property type="entry name" value="WD40"/>
    <property type="match status" value="3"/>
</dbReference>
<dbReference type="PROSITE" id="PS50082">
    <property type="entry name" value="WD_REPEATS_2"/>
    <property type="match status" value="1"/>
</dbReference>
<evidence type="ECO:0000256" key="7">
    <source>
        <dbReference type="SAM" id="MobiDB-lite"/>
    </source>
</evidence>
<sequence>MVAVKKRETPVEAVESPAKRGKASVTEGMAAEAVEAPPSSPTSAMVVRTVVRESHNEPITRVLFNRTKAGNSSNLFATVGGNQCTVYDSRHFGAFVGMVVHYVHPEGEGELTCLAWSELGGQSAHPKGDEEVAVGTSAGDVLVISVVEAAVTKKLVGHAKPVTHVASSAARPGRLLTLSRDGTARLWSVSEERCLAVFEVGAATSSIAWSPSGGWFVAGTSSGALQQWFVPESLEEGQQEAYVKKVAGESFRKLQQEGGAGLHREEIDCVVFAGRGFAGRQRVVTKSVDGRISAWDAPDASDANDQVTQRGSWKVPGSIKCYSRLDATSDGAYIACGNSGGQVFVYDARGGDCVAKLEPHRLRQEVTCCAISDDHQDVISTLGDGYLFRYRHLPPELVAKKLEKEREEAEQAEAKGNNGGE</sequence>
<keyword evidence="5" id="KW-0804">Transcription</keyword>
<evidence type="ECO:0000256" key="3">
    <source>
        <dbReference type="ARBA" id="ARBA00022737"/>
    </source>
</evidence>
<gene>
    <name evidence="8" type="ORF">HKI87_09g57140</name>
</gene>
<proteinExistence type="inferred from homology"/>